<dbReference type="PANTHER" id="PTHR43808">
    <property type="entry name" value="ACETYLORNITHINE DEACETYLASE"/>
    <property type="match status" value="1"/>
</dbReference>
<evidence type="ECO:0000256" key="2">
    <source>
        <dbReference type="ARBA" id="ARBA00022801"/>
    </source>
</evidence>
<gene>
    <name evidence="5" type="ORF">ACFSBX_11045</name>
</gene>
<dbReference type="Gene3D" id="3.40.630.10">
    <property type="entry name" value="Zn peptidases"/>
    <property type="match status" value="1"/>
</dbReference>
<dbReference type="RefSeq" id="WP_256420873.1">
    <property type="nucleotide sequence ID" value="NZ_JANHDI010000004.1"/>
</dbReference>
<feature type="compositionally biased region" description="Polar residues" evidence="3">
    <location>
        <begin position="18"/>
        <end position="34"/>
    </location>
</feature>
<feature type="region of interest" description="Disordered" evidence="3">
    <location>
        <begin position="85"/>
        <end position="104"/>
    </location>
</feature>
<keyword evidence="6" id="KW-1185">Reference proteome</keyword>
<keyword evidence="2" id="KW-0378">Hydrolase</keyword>
<evidence type="ECO:0000256" key="3">
    <source>
        <dbReference type="SAM" id="MobiDB-lite"/>
    </source>
</evidence>
<organism evidence="5 6">
    <name type="scientific">Halobellus rarus</name>
    <dbReference type="NCBI Taxonomy" id="1126237"/>
    <lineage>
        <taxon>Archaea</taxon>
        <taxon>Methanobacteriati</taxon>
        <taxon>Methanobacteriota</taxon>
        <taxon>Stenosarchaea group</taxon>
        <taxon>Halobacteria</taxon>
        <taxon>Halobacteriales</taxon>
        <taxon>Haloferacaceae</taxon>
        <taxon>Halobellus</taxon>
    </lineage>
</organism>
<accession>A0ABD6CMZ9</accession>
<dbReference type="InterPro" id="IPR050072">
    <property type="entry name" value="Peptidase_M20A"/>
</dbReference>
<dbReference type="Pfam" id="PF07687">
    <property type="entry name" value="M20_dimer"/>
    <property type="match status" value="1"/>
</dbReference>
<name>A0ABD6CMZ9_9EURY</name>
<dbReference type="SUPFAM" id="SSF53187">
    <property type="entry name" value="Zn-dependent exopeptidases"/>
    <property type="match status" value="1"/>
</dbReference>
<dbReference type="Pfam" id="PF01546">
    <property type="entry name" value="Peptidase_M20"/>
    <property type="match status" value="1"/>
</dbReference>
<dbReference type="Proteomes" id="UP001597085">
    <property type="component" value="Unassembled WGS sequence"/>
</dbReference>
<dbReference type="InterPro" id="IPR036264">
    <property type="entry name" value="Bact_exopeptidase_dim_dom"/>
</dbReference>
<dbReference type="PANTHER" id="PTHR43808:SF28">
    <property type="entry name" value="[LYSW]-LYSINE_[LYSW]-ORNITHINE HYDROLASE"/>
    <property type="match status" value="1"/>
</dbReference>
<evidence type="ECO:0000313" key="5">
    <source>
        <dbReference type="EMBL" id="MFD1599491.1"/>
    </source>
</evidence>
<evidence type="ECO:0000256" key="1">
    <source>
        <dbReference type="ARBA" id="ARBA00022723"/>
    </source>
</evidence>
<feature type="domain" description="Peptidase M20 dimerisation" evidence="4">
    <location>
        <begin position="205"/>
        <end position="311"/>
    </location>
</feature>
<evidence type="ECO:0000313" key="6">
    <source>
        <dbReference type="Proteomes" id="UP001597085"/>
    </source>
</evidence>
<dbReference type="NCBIfam" id="NF006402">
    <property type="entry name" value="PRK08651.1-5"/>
    <property type="match status" value="1"/>
</dbReference>
<feature type="compositionally biased region" description="Low complexity" evidence="3">
    <location>
        <begin position="95"/>
        <end position="104"/>
    </location>
</feature>
<dbReference type="EMBL" id="JBHUDK010000010">
    <property type="protein sequence ID" value="MFD1599491.1"/>
    <property type="molecule type" value="Genomic_DNA"/>
</dbReference>
<dbReference type="SUPFAM" id="SSF55031">
    <property type="entry name" value="Bacterial exopeptidase dimerisation domain"/>
    <property type="match status" value="1"/>
</dbReference>
<protein>
    <submittedName>
        <fullName evidence="5">M20 family metallopeptidase</fullName>
    </submittedName>
</protein>
<dbReference type="Gene3D" id="3.30.70.360">
    <property type="match status" value="1"/>
</dbReference>
<dbReference type="InterPro" id="IPR011650">
    <property type="entry name" value="Peptidase_M20_dimer"/>
</dbReference>
<dbReference type="GO" id="GO:0016787">
    <property type="term" value="F:hydrolase activity"/>
    <property type="evidence" value="ECO:0007669"/>
    <property type="project" value="UniProtKB-KW"/>
</dbReference>
<dbReference type="InterPro" id="IPR002933">
    <property type="entry name" value="Peptidase_M20"/>
</dbReference>
<sequence length="418" mass="43077">MADDDSVPGVADDPVSNIDGSAPTTADGSVSNAAAESTAFDPVAFLESAVPIDSAEDVAEMRELLVKTIESQGIDARVDDAGNTIASRGAGGRPGDAADSDAAGDTGTHLVFNTHIDTVSPHVPFERERVDGRLVRIHGRGSCDAKGPLAAILAAFFAVEPREDTRVTLAVTPDEEVLSTGAAALDLDADCYVVGEPTGLDVCTAAKGRFQGTLTLAGSAAHAAEPDSGINAIAGLEDALAAVRTFDAEREPHPQLGRATLTPTVVSGGDSTNQVPARCELVLDRRSVPPETAAGFRSELETAIREAVPDDVGVAFELTDRPTPFLEAFATDESHELVRTLAAASERAGGSGTVRPFTAATEASYFAPAPVVVFGPGVLADDEGAVAHAEREYVDVADVRRAAAALTDATRRLVGVDD</sequence>
<reference evidence="5 6" key="1">
    <citation type="journal article" date="2019" name="Int. J. Syst. Evol. Microbiol.">
        <title>The Global Catalogue of Microorganisms (GCM) 10K type strain sequencing project: providing services to taxonomists for standard genome sequencing and annotation.</title>
        <authorList>
            <consortium name="The Broad Institute Genomics Platform"/>
            <consortium name="The Broad Institute Genome Sequencing Center for Infectious Disease"/>
            <person name="Wu L."/>
            <person name="Ma J."/>
        </authorList>
    </citation>
    <scope>NUCLEOTIDE SEQUENCE [LARGE SCALE GENOMIC DNA]</scope>
    <source>
        <strain evidence="5 6">CGMCC 1.12121</strain>
    </source>
</reference>
<keyword evidence="1" id="KW-0479">Metal-binding</keyword>
<dbReference type="AlphaFoldDB" id="A0ABD6CMZ9"/>
<comment type="caution">
    <text evidence="5">The sequence shown here is derived from an EMBL/GenBank/DDBJ whole genome shotgun (WGS) entry which is preliminary data.</text>
</comment>
<evidence type="ECO:0000259" key="4">
    <source>
        <dbReference type="Pfam" id="PF07687"/>
    </source>
</evidence>
<feature type="region of interest" description="Disordered" evidence="3">
    <location>
        <begin position="1"/>
        <end position="34"/>
    </location>
</feature>
<proteinExistence type="predicted"/>
<dbReference type="GO" id="GO:0046872">
    <property type="term" value="F:metal ion binding"/>
    <property type="evidence" value="ECO:0007669"/>
    <property type="project" value="UniProtKB-KW"/>
</dbReference>
<dbReference type="CDD" id="cd08659">
    <property type="entry name" value="M20_ArgE_DapE-like"/>
    <property type="match status" value="1"/>
</dbReference>